<evidence type="ECO:0000313" key="2">
    <source>
        <dbReference type="EMBL" id="PPR06065.1"/>
    </source>
</evidence>
<evidence type="ECO:0000259" key="1">
    <source>
        <dbReference type="Pfam" id="PF18718"/>
    </source>
</evidence>
<keyword evidence="3" id="KW-1185">Reference proteome</keyword>
<feature type="non-terminal residue" evidence="2">
    <location>
        <position position="1"/>
    </location>
</feature>
<comment type="caution">
    <text evidence="2">The sequence shown here is derived from an EMBL/GenBank/DDBJ whole genome shotgun (WGS) entry which is preliminary data.</text>
</comment>
<protein>
    <recommendedName>
        <fullName evidence="1">CxC5 like cysteine cluster associated with KDZ domain-containing protein</fullName>
    </recommendedName>
</protein>
<dbReference type="Proteomes" id="UP000284706">
    <property type="component" value="Unassembled WGS sequence"/>
</dbReference>
<dbReference type="AlphaFoldDB" id="A0A409YSR0"/>
<dbReference type="EMBL" id="NHYE01000379">
    <property type="protein sequence ID" value="PPR06065.1"/>
    <property type="molecule type" value="Genomic_DNA"/>
</dbReference>
<reference evidence="2 3" key="1">
    <citation type="journal article" date="2018" name="Evol. Lett.">
        <title>Horizontal gene cluster transfer increased hallucinogenic mushroom diversity.</title>
        <authorList>
            <person name="Reynolds H.T."/>
            <person name="Vijayakumar V."/>
            <person name="Gluck-Thaler E."/>
            <person name="Korotkin H.B."/>
            <person name="Matheny P.B."/>
            <person name="Slot J.C."/>
        </authorList>
    </citation>
    <scope>NUCLEOTIDE SEQUENCE [LARGE SCALE GENOMIC DNA]</scope>
    <source>
        <strain evidence="2 3">SRW20</strain>
    </source>
</reference>
<evidence type="ECO:0000313" key="3">
    <source>
        <dbReference type="Proteomes" id="UP000284706"/>
    </source>
</evidence>
<dbReference type="OrthoDB" id="3055037at2759"/>
<feature type="domain" description="CxC5 like cysteine cluster associated with KDZ" evidence="1">
    <location>
        <begin position="191"/>
        <end position="247"/>
    </location>
</feature>
<dbReference type="STRING" id="231916.A0A409YSR0"/>
<dbReference type="Pfam" id="PF18718">
    <property type="entry name" value="CxC5"/>
    <property type="match status" value="1"/>
</dbReference>
<name>A0A409YSR0_9AGAR</name>
<gene>
    <name evidence="2" type="ORF">CVT26_005309</name>
</gene>
<organism evidence="2 3">
    <name type="scientific">Gymnopilus dilepis</name>
    <dbReference type="NCBI Taxonomy" id="231916"/>
    <lineage>
        <taxon>Eukaryota</taxon>
        <taxon>Fungi</taxon>
        <taxon>Dikarya</taxon>
        <taxon>Basidiomycota</taxon>
        <taxon>Agaricomycotina</taxon>
        <taxon>Agaricomycetes</taxon>
        <taxon>Agaricomycetidae</taxon>
        <taxon>Agaricales</taxon>
        <taxon>Agaricineae</taxon>
        <taxon>Hymenogastraceae</taxon>
        <taxon>Gymnopilus</taxon>
    </lineage>
</organism>
<dbReference type="InParanoid" id="A0A409YSR0"/>
<proteinExistence type="predicted"/>
<accession>A0A409YSR0</accession>
<dbReference type="InterPro" id="IPR041539">
    <property type="entry name" value="CxC5"/>
</dbReference>
<sequence>NTSPSHAPEDPPDRLPDAVHAFLGSALDLCDDYVQGCWDAFKSTIWHYDTSLHSSAADAKLFHQHGKQQNLASRSLYPPVSSCINQRTQRFFVIMRKLGAKLFFSSDWQGYGKPSGLAGRGHAGPGPGGDCSTRDLLNKPEIVQNMAIHFLTVLDILGLVLAGKPVGLRVGVKEGKGTGQNRMIRGLPVPITMNLFTLEDGACATYHYKLTCPTCKTTYHNNYSVANRIRTYYSGISDFIEVGKHACAPHGS</sequence>